<keyword evidence="1" id="KW-0472">Membrane</keyword>
<keyword evidence="1" id="KW-0812">Transmembrane</keyword>
<feature type="transmembrane region" description="Helical" evidence="1">
    <location>
        <begin position="136"/>
        <end position="159"/>
    </location>
</feature>
<dbReference type="GeneID" id="45717055"/>
<sequence length="265" mass="29653">MDIFIPGQPRFRNYFLTMANAEVNGLMNTAFTISSFHLKDALTRIRFQNDIRNFAYRKLDVIRISTDDKECQACIQSIREQRDNLLIQDRMLRTGEAALTASVRFYRENEKIIGYIIDGIGIVLGGVQIITGVGLALGGGGIGIVAGAHLVLSGTASIVESIQKLNNNPKPVNFMKDIYMDSAQFLGFDKRMGLLAYQMVDLTTAFYGAFRLTVNPESWMLFKHMPGDYYRKVDSMSRNALIIEGIKSGHKGYQIGNNLFGNQSK</sequence>
<evidence type="ECO:0000313" key="5">
    <source>
        <dbReference type="Proteomes" id="UP000285793"/>
    </source>
</evidence>
<evidence type="ECO:0000256" key="1">
    <source>
        <dbReference type="SAM" id="Phobius"/>
    </source>
</evidence>
<dbReference type="Pfam" id="PF13988">
    <property type="entry name" value="DUF4225"/>
    <property type="match status" value="1"/>
</dbReference>
<name>A0A423XY25_9ENTR</name>
<accession>A0A423XY25</accession>
<evidence type="ECO:0000313" key="3">
    <source>
        <dbReference type="EMBL" id="ROW61682.1"/>
    </source>
</evidence>
<organism evidence="3 5">
    <name type="scientific">Cronobacter malonaticus</name>
    <dbReference type="NCBI Taxonomy" id="413503"/>
    <lineage>
        <taxon>Bacteria</taxon>
        <taxon>Pseudomonadati</taxon>
        <taxon>Pseudomonadota</taxon>
        <taxon>Gammaproteobacteria</taxon>
        <taxon>Enterobacterales</taxon>
        <taxon>Enterobacteriaceae</taxon>
        <taxon>Cronobacter</taxon>
    </lineage>
</organism>
<reference evidence="2 4" key="1">
    <citation type="submission" date="2016-12" db="EMBL/GenBank/DDBJ databases">
        <title>Analysis of the Molecular Diversity Among Cronobacter Species Isolated from Filth Flies Using a Pan Genomic DNA Microarray.</title>
        <authorList>
            <person name="Pava-Ripoll M."/>
            <person name="Tall B."/>
            <person name="Farber J."/>
            <person name="Fanning S."/>
            <person name="Lehner A."/>
            <person name="Stephan R."/>
            <person name="Pagotto F."/>
            <person name="Iverson C."/>
            <person name="Ziobro G."/>
            <person name="Miller A."/>
            <person name="Pearson R."/>
            <person name="Yan Q."/>
            <person name="Kim M."/>
            <person name="Jeong S."/>
            <person name="Park J."/>
            <person name="Jun S."/>
            <person name="Choi H."/>
            <person name="Chung T."/>
            <person name="Yoo Y."/>
            <person name="Park E."/>
            <person name="Hwang S."/>
            <person name="Lee B."/>
            <person name="Sathyamoorthy V."/>
            <person name="Carter L."/>
            <person name="Mammel M."/>
            <person name="Jackson S."/>
            <person name="Kothary M."/>
            <person name="Patel I."/>
            <person name="Grim C."/>
            <person name="Gopinath G."/>
            <person name="Gangiredla J."/>
            <person name="Chase H."/>
        </authorList>
    </citation>
    <scope>NUCLEOTIDE SEQUENCE [LARGE SCALE GENOMIC DNA]</scope>
    <source>
        <strain evidence="2 4">MOD1-Md25g</strain>
    </source>
</reference>
<dbReference type="Proteomes" id="UP000285793">
    <property type="component" value="Unassembled WGS sequence"/>
</dbReference>
<protein>
    <submittedName>
        <fullName evidence="3">DUF4225 domain-containing protein</fullName>
    </submittedName>
</protein>
<evidence type="ECO:0000313" key="4">
    <source>
        <dbReference type="Proteomes" id="UP000244731"/>
    </source>
</evidence>
<keyword evidence="4" id="KW-1185">Reference proteome</keyword>
<dbReference type="EMBL" id="PQJL01000008">
    <property type="protein sequence ID" value="ROW61682.1"/>
    <property type="molecule type" value="Genomic_DNA"/>
</dbReference>
<dbReference type="AlphaFoldDB" id="A0A423XY25"/>
<gene>
    <name evidence="2" type="ORF">AUM46_00010</name>
    <name evidence="3" type="ORF">C3E80_10450</name>
</gene>
<keyword evidence="1" id="KW-1133">Transmembrane helix</keyword>
<dbReference type="EMBL" id="MSAC01000001">
    <property type="protein sequence ID" value="PUX11416.1"/>
    <property type="molecule type" value="Genomic_DNA"/>
</dbReference>
<feature type="transmembrane region" description="Helical" evidence="1">
    <location>
        <begin position="112"/>
        <end position="130"/>
    </location>
</feature>
<reference evidence="3 5" key="2">
    <citation type="journal article" date="2018" name="Front. Microbiol.">
        <title>An Investigation of an Acute Gastroenteritis Outbreak: Cronobacter sakazakii, a Potential Cause of Food-Borne Illness.</title>
        <authorList>
            <person name="Yong W."/>
            <person name="Guo B."/>
            <person name="Shi X."/>
            <person name="Cheng T."/>
            <person name="Chen M."/>
            <person name="Jiang X."/>
            <person name="Ye Y."/>
            <person name="Wang J."/>
            <person name="Xie G."/>
            <person name="Ding J."/>
        </authorList>
    </citation>
    <scope>NUCLEOTIDE SEQUENCE [LARGE SCALE GENOMIC DNA]</scope>
    <source>
        <strain evidence="3 5">S1</strain>
    </source>
</reference>
<evidence type="ECO:0000313" key="2">
    <source>
        <dbReference type="EMBL" id="PUX11416.1"/>
    </source>
</evidence>
<dbReference type="InterPro" id="IPR025320">
    <property type="entry name" value="DUF4225"/>
</dbReference>
<dbReference type="RefSeq" id="WP_032968564.1">
    <property type="nucleotide sequence ID" value="NZ_CABMMY010000129.1"/>
</dbReference>
<proteinExistence type="predicted"/>
<comment type="caution">
    <text evidence="3">The sequence shown here is derived from an EMBL/GenBank/DDBJ whole genome shotgun (WGS) entry which is preliminary data.</text>
</comment>
<dbReference type="Proteomes" id="UP000244731">
    <property type="component" value="Unassembled WGS sequence"/>
</dbReference>